<evidence type="ECO:0000256" key="3">
    <source>
        <dbReference type="ARBA" id="ARBA00022583"/>
    </source>
</evidence>
<dbReference type="PRINTS" id="PR00261">
    <property type="entry name" value="LDLRECEPTOR"/>
</dbReference>
<evidence type="ECO:0000256" key="7">
    <source>
        <dbReference type="ARBA" id="ARBA00023170"/>
    </source>
</evidence>
<dbReference type="InterPro" id="IPR000033">
    <property type="entry name" value="LDLR_classB_rpt"/>
</dbReference>
<dbReference type="Proteomes" id="UP001642483">
    <property type="component" value="Unassembled WGS sequence"/>
</dbReference>
<dbReference type="Gene3D" id="2.60.120.200">
    <property type="match status" value="3"/>
</dbReference>
<feature type="domain" description="Peptidase S1" evidence="15">
    <location>
        <begin position="3354"/>
        <end position="3834"/>
    </location>
</feature>
<reference evidence="16 17" key="1">
    <citation type="submission" date="2024-02" db="EMBL/GenBank/DDBJ databases">
        <authorList>
            <person name="Daric V."/>
            <person name="Darras S."/>
        </authorList>
    </citation>
    <scope>NUCLEOTIDE SEQUENCE [LARGE SCALE GENOMIC DNA]</scope>
</reference>
<feature type="repeat" description="LDL-receptor class B" evidence="11">
    <location>
        <begin position="720"/>
        <end position="763"/>
    </location>
</feature>
<proteinExistence type="predicted"/>
<dbReference type="EMBL" id="CAWYQH010000119">
    <property type="protein sequence ID" value="CAK8690511.1"/>
    <property type="molecule type" value="Genomic_DNA"/>
</dbReference>
<dbReference type="CDD" id="cd00041">
    <property type="entry name" value="CUB"/>
    <property type="match status" value="3"/>
</dbReference>
<dbReference type="Gene3D" id="2.40.10.10">
    <property type="entry name" value="Trypsin-like serine proteases"/>
    <property type="match status" value="2"/>
</dbReference>
<evidence type="ECO:0000313" key="17">
    <source>
        <dbReference type="Proteomes" id="UP001642483"/>
    </source>
</evidence>
<dbReference type="PROSITE" id="PS01180">
    <property type="entry name" value="CUB"/>
    <property type="match status" value="4"/>
</dbReference>
<evidence type="ECO:0000259" key="15">
    <source>
        <dbReference type="PROSITE" id="PS50240"/>
    </source>
</evidence>
<dbReference type="Gene3D" id="4.10.400.10">
    <property type="entry name" value="Low-density Lipoprotein Receptor"/>
    <property type="match status" value="5"/>
</dbReference>
<feature type="disulfide bond" evidence="10">
    <location>
        <begin position="1851"/>
        <end position="1869"/>
    </location>
</feature>
<dbReference type="SUPFAM" id="SSF49265">
    <property type="entry name" value="Fibronectin type III"/>
    <property type="match status" value="1"/>
</dbReference>
<feature type="disulfide bond" evidence="9">
    <location>
        <begin position="2260"/>
        <end position="2287"/>
    </location>
</feature>
<evidence type="ECO:0000259" key="13">
    <source>
        <dbReference type="PROSITE" id="PS01180"/>
    </source>
</evidence>
<keyword evidence="6 10" id="KW-1015">Disulfide bond</keyword>
<dbReference type="PROSITE" id="PS50068">
    <property type="entry name" value="LDLRA_2"/>
    <property type="match status" value="7"/>
</dbReference>
<evidence type="ECO:0000259" key="14">
    <source>
        <dbReference type="PROSITE" id="PS50060"/>
    </source>
</evidence>
<evidence type="ECO:0000256" key="1">
    <source>
        <dbReference type="ARBA" id="ARBA00004167"/>
    </source>
</evidence>
<dbReference type="SMART" id="SM00042">
    <property type="entry name" value="CUB"/>
    <property type="match status" value="3"/>
</dbReference>
<dbReference type="CDD" id="cd06263">
    <property type="entry name" value="MAM"/>
    <property type="match status" value="3"/>
</dbReference>
<dbReference type="InterPro" id="IPR023415">
    <property type="entry name" value="LDLR_class-A_CS"/>
</dbReference>
<dbReference type="InterPro" id="IPR000859">
    <property type="entry name" value="CUB_dom"/>
</dbReference>
<dbReference type="InterPro" id="IPR000998">
    <property type="entry name" value="MAM_dom"/>
</dbReference>
<name>A0ABP0GHY7_CLALP</name>
<dbReference type="Pfam" id="PF00089">
    <property type="entry name" value="Trypsin"/>
    <property type="match status" value="1"/>
</dbReference>
<dbReference type="PROSITE" id="PS01209">
    <property type="entry name" value="LDLRA_1"/>
    <property type="match status" value="5"/>
</dbReference>
<comment type="caution">
    <text evidence="10">Lacks conserved residue(s) required for the propagation of feature annotation.</text>
</comment>
<dbReference type="SMART" id="SM00192">
    <property type="entry name" value="LDLa"/>
    <property type="match status" value="8"/>
</dbReference>
<dbReference type="Pfam" id="PF00431">
    <property type="entry name" value="CUB"/>
    <property type="match status" value="3"/>
</dbReference>
<feature type="disulfide bond" evidence="10">
    <location>
        <begin position="1863"/>
        <end position="1878"/>
    </location>
</feature>
<feature type="domain" description="MAM" evidence="14">
    <location>
        <begin position="1423"/>
        <end position="1503"/>
    </location>
</feature>
<feature type="disulfide bond" evidence="10">
    <location>
        <begin position="4041"/>
        <end position="4059"/>
    </location>
</feature>
<keyword evidence="4" id="KW-0677">Repeat</keyword>
<dbReference type="SUPFAM" id="SSF63825">
    <property type="entry name" value="YWTD domain"/>
    <property type="match status" value="1"/>
</dbReference>
<keyword evidence="5" id="KW-0472">Membrane</keyword>
<dbReference type="InterPro" id="IPR035914">
    <property type="entry name" value="Sperma_CUB_dom_sf"/>
</dbReference>
<dbReference type="PANTHER" id="PTHR24252:SF10">
    <property type="entry name" value="SERINE PROTEASE 56"/>
    <property type="match status" value="1"/>
</dbReference>
<dbReference type="Pfam" id="PF00057">
    <property type="entry name" value="Ldl_recept_a"/>
    <property type="match status" value="2"/>
</dbReference>
<feature type="domain" description="MAM" evidence="14">
    <location>
        <begin position="3025"/>
        <end position="3234"/>
    </location>
</feature>
<evidence type="ECO:0008006" key="18">
    <source>
        <dbReference type="Google" id="ProtNLM"/>
    </source>
</evidence>
<feature type="domain" description="MAM" evidence="14">
    <location>
        <begin position="981"/>
        <end position="1139"/>
    </location>
</feature>
<evidence type="ECO:0000256" key="10">
    <source>
        <dbReference type="PROSITE-ProRule" id="PRU00124"/>
    </source>
</evidence>
<feature type="domain" description="CUB" evidence="13">
    <location>
        <begin position="4072"/>
        <end position="4189"/>
    </location>
</feature>
<dbReference type="InterPro" id="IPR036055">
    <property type="entry name" value="LDL_receptor-like_sf"/>
</dbReference>
<feature type="disulfide bond" evidence="10">
    <location>
        <begin position="4053"/>
        <end position="4068"/>
    </location>
</feature>
<feature type="domain" description="CUB" evidence="13">
    <location>
        <begin position="2524"/>
        <end position="2556"/>
    </location>
</feature>
<dbReference type="Pfam" id="PF21731">
    <property type="entry name" value="TARSH_C"/>
    <property type="match status" value="1"/>
</dbReference>
<keyword evidence="8" id="KW-0325">Glycoprotein</keyword>
<evidence type="ECO:0000256" key="8">
    <source>
        <dbReference type="ARBA" id="ARBA00023180"/>
    </source>
</evidence>
<accession>A0ABP0GHY7</accession>
<dbReference type="CDD" id="cd00112">
    <property type="entry name" value="LDLa"/>
    <property type="match status" value="7"/>
</dbReference>
<feature type="domain" description="Peptidase S1" evidence="15">
    <location>
        <begin position="2011"/>
        <end position="2246"/>
    </location>
</feature>
<dbReference type="InterPro" id="IPR011042">
    <property type="entry name" value="6-blade_b-propeller_TolB-like"/>
</dbReference>
<dbReference type="CDD" id="cd00190">
    <property type="entry name" value="Tryp_SPc"/>
    <property type="match status" value="1"/>
</dbReference>
<feature type="domain" description="CUB" evidence="13">
    <location>
        <begin position="2260"/>
        <end position="2371"/>
    </location>
</feature>
<protein>
    <recommendedName>
        <fullName evidence="18">Low-density lipoprotein receptor relative with 11 ligand-binding repeats</fullName>
    </recommendedName>
</protein>
<evidence type="ECO:0000313" key="16">
    <source>
        <dbReference type="EMBL" id="CAK8690511.1"/>
    </source>
</evidence>
<dbReference type="InterPro" id="IPR043504">
    <property type="entry name" value="Peptidase_S1_PA_chymotrypsin"/>
</dbReference>
<evidence type="ECO:0000256" key="12">
    <source>
        <dbReference type="SAM" id="MobiDB-lite"/>
    </source>
</evidence>
<dbReference type="InterPro" id="IPR009003">
    <property type="entry name" value="Peptidase_S1_PA"/>
</dbReference>
<dbReference type="InterPro" id="IPR002172">
    <property type="entry name" value="LDrepeatLR_classA_rpt"/>
</dbReference>
<dbReference type="Gene3D" id="2.120.10.30">
    <property type="entry name" value="TolB, C-terminal domain"/>
    <property type="match status" value="1"/>
</dbReference>
<feature type="disulfide bond" evidence="10">
    <location>
        <begin position="961"/>
        <end position="976"/>
    </location>
</feature>
<dbReference type="PANTHER" id="PTHR24252">
    <property type="entry name" value="ACROSIN-RELATED"/>
    <property type="match status" value="1"/>
</dbReference>
<evidence type="ECO:0000256" key="9">
    <source>
        <dbReference type="PROSITE-ProRule" id="PRU00059"/>
    </source>
</evidence>
<dbReference type="InterPro" id="IPR001254">
    <property type="entry name" value="Trypsin_dom"/>
</dbReference>
<feature type="disulfide bond" evidence="10">
    <location>
        <begin position="1685"/>
        <end position="1703"/>
    </location>
</feature>
<dbReference type="SMART" id="SM00135">
    <property type="entry name" value="LY"/>
    <property type="match status" value="3"/>
</dbReference>
<evidence type="ECO:0000256" key="11">
    <source>
        <dbReference type="PROSITE-ProRule" id="PRU00461"/>
    </source>
</evidence>
<keyword evidence="3" id="KW-0254">Endocytosis</keyword>
<sequence length="4195" mass="468935">MHSFTKIWDENHVLLVAKLLLLAGSLNVFVTTEPSELLSETHRLGLNWTLTDCFSNEELEILLFVDASLTKNRSASYNYVRQLTSNVVSNLQTSRIEIFAFLRHRSVSYFDENLCDHCVFHVLNATKVDERNILLLANTVHYIRQSFFKSSILRPLVALLVIDEKDSDFLNFLTTLAPIFHEKNVRVIVLSDGIADAIGYAKIASSPLKDNLFVFNKNSHLSPRDNQDVTAVLCEEVSNFLPASSRLLRKSSSGVDNNSSIELSDVLSTSFSITLIWKKISPQPTTFVVNHFPNHGHVATRNANNITLSGLRPATTYKITLRPVFLEGMARPTSFVYSTAPSLLSELSTSSLITSDPCQLQAELEILYNVQEGTELTPFDCLSSTSMTIIDVNWKVDSTRSFFYTVRTIPPLPYLINLPESTARRVFARARPGTNYTIIITTRTLRQNYSKVYRAYVTPPPLPPPNILFQSVSNQNLLLWSSPQNSEYDSFVVEIVSSQGRVVHIMTLDPVSEQGIFNFSLNDFSKLLLYRINIYSKSENVMSKKPTTFYFSPSDSKAVNSKVSLSAVLLSTTDGIYCWDISLKNTMPRKRTIKKLLSVTSGVVNTIYIRHLSNGVMANSEPWKEYIVWIERSTREIKLTSLATKLTTTIVDGLLQPVGLVADSYDGNIYFSDIGSGAIGVVKLHLSKSSRDPVLRANRHLIRGGKLVTPISLAIDPIKRKLYWADLAGRIECSDLDGGSRKVLVNNVYTYDITYSMSTDRLYWINLATNQLEFIGFDGSRQTSLPDQVPLGEIGEISFVTTFGETLFVAYSESKSIGEIMLPISNISDSRMAFETIQRGLNVSAIAGISAFDYTAFEHSVLHRNEAITFPCANGGMCDEVCISTSLSKSYCTGQCSSWEKLCSYRSGTCINSLLWCDGKSDCPNGEDEFECSVSNVEPHNVEEFFSCNGSDKYIPSITVCDGRIDCRDGSDEIDCSVQKQTCQFEENLCLWKQSSDDDFDWKIWHRHTPSNSTGPVLDHTKIRINSSYVYAEATDQDEGAVAIMESVWLARPVCIKFYYHMFGVHIGSLTLNHRMQNSSQTEELWRKSGNQGIFWKFAQVSVKRHGLYQVLFEAVRGKDYRSDIALDDVVIEDGLCDISKKCSFQEFDDLLCGFEQGAMDTKDWTVWSGPNKPWTTEPFPIDENINRDTVPEVTRPLDMLGHEWFYFNFASDNKSGCNECNGTRLVRELSSYGSPKFAGIVVCESNKYKIFLSESLHGKFRNIADTSGNGDDHCEFVGSNDLASEVGEFRTCQDPLAYARSSWFEPVQPPGVFYDPSKLFSPSYYRCDLHIPTSVIANDPAKRQEKQQNYFLYFDAGIKGSANFKISVYKSTKEKAPQKGFTLPMVPSFPFNASDLLSATSTLQPIRRIVNPKPLPSPIYWCLSFRYHLTGSNVGSLKVSINNLFVIWTVKKDQGEEWQNATVTIPVPDVKYDLVFTAQSSEGFIGYIAVDDVELKEGACFRPQAYTCTFEKPLNQECVFFVEGNEVDYVPVNKLYARQKFDPVIIDSLNEPAVMLTYSGDPTMHQTQPVLKALLPGISQSYPHYCFSIHYRQKADDGNLIVILRNVLSDEFSLVSSYQLNGMSNVRPWLVMKTEINSTNWLGNAGAFILEFHGLSLIWANAVSIETKPCPGESEMFCNNRIRCRNNVCVKPHHLCDGLNDCGDWSDEIGCPSYCGTVADIFERNSVLVNATDKRFPIDNRCIWRIHGNRNKNILVQVGAISNQGGNSAFKLNIYQGLSTSREPILSNLSSDNFPGQQLLVTKNNFKNPSKYIVEDSEATIVLTFSGRVTMPSVDIAIEQVNNDHCRTKCSDSFCVTDNYFCDGIIGCPDESDENNCTRISQIMGENVLEVRRLTPNFSVLCGDHITTEMADVACQQVGFSEAKLPLRFVTIPHNFRGSTLYRLHQNISGYPSYVQAHISFNDEVFEGNSFPKTGDGSVCSSGKAWVADCIPYECGIRPRSDLNKPILRIVGGNMSDRARWPWMASLQVDGLHKCGGTLITNRHVLTVAHCFDYDSPTDFTVVTGANDLDPLDEGHRKYFVKRGILHDNYDRTALIPDWDIAILELQTPVRLSRYTNTACIPDGNRRFRPGDKCYVAGYGRLKENGSNTFLLYDAITPILAHEDCDKGWYDGYVSPRMICAGYPNTGGIGFCHGDSGGPLLCETDEGRWYLAGVISWSMGCALRRKPDVFSEVQYFIDWISLHTDLNLTVPDYRRPGTCGGTYSSQTSGSFATPGWPDNYLSNHFCLYRILASPGQTIRLHFDTFLTDVENTTVDVFYTRVGFSTLNASLSGSLSSHERTYETNDTSLEVAFISYDGEGDLGFYALWNISGEPHNYTGPTQPIHILPSITTPTPSLSGAKEMLGLFIFSGHMVGYRPMYYSTSLKDPNLSSKGYQLFYHIAGGQWRIISKLSDRVSPSGNWLYINDTSANPSELGHEWNYWSGSSWHNLDLDVKLKSAGDMMMGNDEKDLLNGLDSLQISEECSFVLKSSSGVIVSPGFPFHSSSPQHMACMWYLNPSGRSKDVGNSSKWILITIDYYNTVDQLSLYRGQFDDSKEPLYRISGRAVIDRGFLHNNMLNATKSDAGTPNRSSSHRTQSVNPPSLEDVIVQILRTPLCHDYFTKFSKDPCAQKTYTIFQALHATASILQCSLLMRCRNVDWCKLNELIYNIPSDGLTKEIATFITANRCDDPLWIFPYIAADDSSSQSNDKLKLHIFYDDSNHEGISLAFTASGEITNGEGFYMHYDTLYNLDESTYDVTSNRTLFISQDVSHRIKRTAQNHVQTSFFGHPSILPNILNTQTTTAPPQTLANVSHLTSSSQPTVSSRTSLPKSTPPTLVNSSFSIVFSSCPHTVTPVDGAEATLRITSPNYPGNYNSNSRCVWTFTTWPDYQVIMEFSIVDIESHAECTYDAVTVFDGPHTRGIKLSTFCGFYNASIPPQKSSGQSLTVVFHSDSLVNMPGFSAIVTARPISQSKKNIGDVEHTLFHCNFSHHLCGFIHDLDAQFTWTRNVLTTPSEGTGPPYDASFDGTGSYVFIEASRPRKPGEKAALMSPRIFGRPDIPVCLRFSYDMYGSNTGFLNVFVDLSMEREHSSSTFEDDGIESVVSTQALVYKFGAGIAFKEMKTSNTTMPTQRYLLWRKSGEQRSVREKPWVEAAITFYPFNDFQIVFEGVRGPGFRSDIAIDEVRITEGECQATCRKDGGLFKCSTAELDTENVAEHCIPKEFECDGKADCNSGADERLCFSSIRRLCAAELENDRSQGVDAVCSPEIIDRCRVRSSNITRVADILCDGIADCFGGADEAFCDNDTISEEPKFVGLLQDSCGFTENQNALEETSPYPVASEPSTWPWVAGLYVAKNHFVSLEDSSQAPQELTGYTFLCSVVFIRPMWALVPAHCILNPSLYSAYSVLNKDKENPEDDEMGLAEFDNLSESTPDVADEESNTFSYAVVSPLTHDTVESGRSAWRVARWIVHPEYEIQQEYANSSEAGANSKGELNVEDVRADANRIARDIALLKLEPDNSILAQNNLPSVAVTDDIGPPVGEEQYVVYDGTYSADDFNGTTGRSSACLEVTKDETPSAMITVKHQKLTGSFVLPSESSRFPSLYESDAYSLPNRATCYSVGHSPIYIGSTEEEDRRLVWSLRHYSVAVTAAEVTSPFLFCEAYDDANKRNVCLDGIRIAEQPPNNPNTFNLHPTRDLIKIGYESKRIAAFKNDQGSMLFCRQHDNRWFIAGLYNLINFRRNVLNPNYTAIFDDISNKETEGSTFYKPTLGIPIGMDYLTKMTPALNKWIDKSLSDSCPGQFSCYAPQSDKSECLPLSKKCDGTIDCSASYADEMDCLSGCAYDPDLDPFNRYYSSLKEGNVWIPKQVFEFNKTDVDKTKFAWINGTEQELKTIRFNKVEGRQIKSCHWTINPPEGKVAIFRIPKMNTNPVLDQGFMQVTSGAEKQHNNWLNGPHYFVSIPNKPITLSLLPAIGRKHLKDVGNHHFNYYTEDVGLCTNLHKCDRNKCISPHKVCDGELDCLDLSDELDCPSGCEGRSLYVGATQGPLLSRNYPLPYAGNGDCLWMIFHNSRRRNVSPPTEITIQFIDFITSPLDKMFVYSGVGSSRTVHGIYSGNAGKFNVTIPASEATIQLLSNDGVAERRVNGRFFIKSSIGDL</sequence>
<comment type="subcellular location">
    <subcellularLocation>
        <location evidence="1">Membrane</location>
        <topology evidence="1">Single-pass membrane protein</topology>
    </subcellularLocation>
</comment>
<dbReference type="SUPFAM" id="SSF50494">
    <property type="entry name" value="Trypsin-like serine proteases"/>
    <property type="match status" value="2"/>
</dbReference>
<organism evidence="16 17">
    <name type="scientific">Clavelina lepadiformis</name>
    <name type="common">Light-bulb sea squirt</name>
    <name type="synonym">Ascidia lepadiformis</name>
    <dbReference type="NCBI Taxonomy" id="159417"/>
    <lineage>
        <taxon>Eukaryota</taxon>
        <taxon>Metazoa</taxon>
        <taxon>Chordata</taxon>
        <taxon>Tunicata</taxon>
        <taxon>Ascidiacea</taxon>
        <taxon>Aplousobranchia</taxon>
        <taxon>Clavelinidae</taxon>
        <taxon>Clavelina</taxon>
    </lineage>
</organism>
<dbReference type="PROSITE" id="PS50240">
    <property type="entry name" value="TRYPSIN_DOM"/>
    <property type="match status" value="2"/>
</dbReference>
<dbReference type="Pfam" id="PF00629">
    <property type="entry name" value="MAM"/>
    <property type="match status" value="4"/>
</dbReference>
<feature type="compositionally biased region" description="Low complexity" evidence="12">
    <location>
        <begin position="2852"/>
        <end position="2868"/>
    </location>
</feature>
<feature type="disulfide bond" evidence="10">
    <location>
        <begin position="917"/>
        <end position="932"/>
    </location>
</feature>
<feature type="disulfide bond" evidence="10">
    <location>
        <begin position="3266"/>
        <end position="3281"/>
    </location>
</feature>
<dbReference type="PROSITE" id="PS51120">
    <property type="entry name" value="LDLRB"/>
    <property type="match status" value="1"/>
</dbReference>
<dbReference type="Gene3D" id="2.40.128.620">
    <property type="match status" value="1"/>
</dbReference>
<feature type="region of interest" description="Disordered" evidence="12">
    <location>
        <begin position="2852"/>
        <end position="2874"/>
    </location>
</feature>
<gene>
    <name evidence="16" type="ORF">CVLEPA_LOCUS23124</name>
</gene>
<evidence type="ECO:0000256" key="2">
    <source>
        <dbReference type="ARBA" id="ARBA00022536"/>
    </source>
</evidence>
<dbReference type="SUPFAM" id="SSF57424">
    <property type="entry name" value="LDL receptor-like module"/>
    <property type="match status" value="5"/>
</dbReference>
<evidence type="ECO:0000256" key="5">
    <source>
        <dbReference type="ARBA" id="ARBA00023136"/>
    </source>
</evidence>
<evidence type="ECO:0000256" key="6">
    <source>
        <dbReference type="ARBA" id="ARBA00023157"/>
    </source>
</evidence>
<dbReference type="InterPro" id="IPR036116">
    <property type="entry name" value="FN3_sf"/>
</dbReference>
<evidence type="ECO:0000256" key="4">
    <source>
        <dbReference type="ARBA" id="ARBA00022737"/>
    </source>
</evidence>
<feature type="domain" description="CUB" evidence="13">
    <location>
        <begin position="2889"/>
        <end position="3008"/>
    </location>
</feature>
<comment type="caution">
    <text evidence="16">The sequence shown here is derived from an EMBL/GenBank/DDBJ whole genome shotgun (WGS) entry which is preliminary data.</text>
</comment>
<dbReference type="SUPFAM" id="SSF49854">
    <property type="entry name" value="Spermadhesin, CUB domain"/>
    <property type="match status" value="4"/>
</dbReference>
<keyword evidence="2" id="KW-0245">EGF-like domain</keyword>
<dbReference type="SMART" id="SM00137">
    <property type="entry name" value="MAM"/>
    <property type="match status" value="3"/>
</dbReference>
<dbReference type="PROSITE" id="PS50060">
    <property type="entry name" value="MAM_2"/>
    <property type="match status" value="3"/>
</dbReference>
<dbReference type="Gene3D" id="2.60.120.290">
    <property type="entry name" value="Spermadhesin, CUB domain"/>
    <property type="match status" value="3"/>
</dbReference>
<dbReference type="SMART" id="SM00020">
    <property type="entry name" value="Tryp_SPc"/>
    <property type="match status" value="1"/>
</dbReference>
<dbReference type="SUPFAM" id="SSF49899">
    <property type="entry name" value="Concanavalin A-like lectins/glucanases"/>
    <property type="match status" value="4"/>
</dbReference>
<feature type="disulfide bond" evidence="10">
    <location>
        <begin position="1697"/>
        <end position="1712"/>
    </location>
</feature>
<keyword evidence="7" id="KW-0675">Receptor</keyword>
<dbReference type="InterPro" id="IPR049109">
    <property type="entry name" value="TARSH/FNDC1_C"/>
</dbReference>
<dbReference type="InterPro" id="IPR013320">
    <property type="entry name" value="ConA-like_dom_sf"/>
</dbReference>
<keyword evidence="17" id="KW-1185">Reference proteome</keyword>